<reference evidence="1" key="1">
    <citation type="journal article" date="2014" name="Front. Microbiol.">
        <title>High frequency of phylogenetically diverse reductive dehalogenase-homologous genes in deep subseafloor sedimentary metagenomes.</title>
        <authorList>
            <person name="Kawai M."/>
            <person name="Futagami T."/>
            <person name="Toyoda A."/>
            <person name="Takaki Y."/>
            <person name="Nishi S."/>
            <person name="Hori S."/>
            <person name="Arai W."/>
            <person name="Tsubouchi T."/>
            <person name="Morono Y."/>
            <person name="Uchiyama I."/>
            <person name="Ito T."/>
            <person name="Fujiyama A."/>
            <person name="Inagaki F."/>
            <person name="Takami H."/>
        </authorList>
    </citation>
    <scope>NUCLEOTIDE SEQUENCE</scope>
    <source>
        <strain evidence="1">Expedition CK06-06</strain>
    </source>
</reference>
<dbReference type="InterPro" id="IPR027396">
    <property type="entry name" value="DsrEFH-like"/>
</dbReference>
<dbReference type="InterPro" id="IPR003787">
    <property type="entry name" value="Sulphur_relay_DsrE/F-like"/>
</dbReference>
<dbReference type="AlphaFoldDB" id="X1RPJ6"/>
<dbReference type="SUPFAM" id="SSF75169">
    <property type="entry name" value="DsrEFH-like"/>
    <property type="match status" value="1"/>
</dbReference>
<sequence length="122" mass="13749">MVKSVVILCEDSPIGKNSSLEAIRMAAGIMAVGDLDECKIVFIGDSVYFLSKNFDPEKVNMETPSNIFRMMELSDFEVYALDSALEIASIEPSDLIDFDNVKIASWKEISEFILQADVFYRY</sequence>
<dbReference type="Pfam" id="PF02635">
    <property type="entry name" value="DsrE"/>
    <property type="match status" value="1"/>
</dbReference>
<evidence type="ECO:0000313" key="1">
    <source>
        <dbReference type="EMBL" id="GAI68911.1"/>
    </source>
</evidence>
<proteinExistence type="predicted"/>
<protein>
    <submittedName>
        <fullName evidence="1">Uncharacterized protein</fullName>
    </submittedName>
</protein>
<organism evidence="1">
    <name type="scientific">marine sediment metagenome</name>
    <dbReference type="NCBI Taxonomy" id="412755"/>
    <lineage>
        <taxon>unclassified sequences</taxon>
        <taxon>metagenomes</taxon>
        <taxon>ecological metagenomes</taxon>
    </lineage>
</organism>
<dbReference type="EMBL" id="BARW01000753">
    <property type="protein sequence ID" value="GAI68911.1"/>
    <property type="molecule type" value="Genomic_DNA"/>
</dbReference>
<accession>X1RPJ6</accession>
<gene>
    <name evidence="1" type="ORF">S12H4_02873</name>
</gene>
<name>X1RPJ6_9ZZZZ</name>
<dbReference type="Gene3D" id="3.40.1260.10">
    <property type="entry name" value="DsrEFH-like"/>
    <property type="match status" value="1"/>
</dbReference>
<comment type="caution">
    <text evidence="1">The sequence shown here is derived from an EMBL/GenBank/DDBJ whole genome shotgun (WGS) entry which is preliminary data.</text>
</comment>